<protein>
    <recommendedName>
        <fullName evidence="3">F-box domain-containing protein</fullName>
    </recommendedName>
</protein>
<dbReference type="Gene3D" id="3.80.10.10">
    <property type="entry name" value="Ribonuclease Inhibitor"/>
    <property type="match status" value="1"/>
</dbReference>
<gene>
    <name evidence="1" type="ORF">NP233_g5120</name>
</gene>
<organism evidence="1 2">
    <name type="scientific">Leucocoprinus birnbaumii</name>
    <dbReference type="NCBI Taxonomy" id="56174"/>
    <lineage>
        <taxon>Eukaryota</taxon>
        <taxon>Fungi</taxon>
        <taxon>Dikarya</taxon>
        <taxon>Basidiomycota</taxon>
        <taxon>Agaricomycotina</taxon>
        <taxon>Agaricomycetes</taxon>
        <taxon>Agaricomycetidae</taxon>
        <taxon>Agaricales</taxon>
        <taxon>Agaricineae</taxon>
        <taxon>Agaricaceae</taxon>
        <taxon>Leucocoprinus</taxon>
    </lineage>
</organism>
<keyword evidence="2" id="KW-1185">Reference proteome</keyword>
<evidence type="ECO:0008006" key="3">
    <source>
        <dbReference type="Google" id="ProtNLM"/>
    </source>
</evidence>
<accession>A0AAD5VX40</accession>
<evidence type="ECO:0000313" key="2">
    <source>
        <dbReference type="Proteomes" id="UP001213000"/>
    </source>
</evidence>
<dbReference type="SUPFAM" id="SSF52047">
    <property type="entry name" value="RNI-like"/>
    <property type="match status" value="1"/>
</dbReference>
<proteinExistence type="predicted"/>
<dbReference type="AlphaFoldDB" id="A0AAD5VX40"/>
<name>A0AAD5VX40_9AGAR</name>
<comment type="caution">
    <text evidence="1">The sequence shown here is derived from an EMBL/GenBank/DDBJ whole genome shotgun (WGS) entry which is preliminary data.</text>
</comment>
<sequence length="539" mass="60566">MPIAVVQTSTHINRDVWREILCYFRFSPNKNELEDGVHNHVEIKQRALLSVALTCLELAELALDEIWRTMTTIEPVVKVFGGSFRFCPEGYWEVDMSPTGLDVLASRVQTYLKRIQYLHFQCFPSYKQLSMWQTLCSLMKVTVLCPNLRKLYLDLQDFTPTREPLLFPTISASLEVISFINVGEGSDTAVYAVLNVVRAHNVRLTEITYHGTLDHKRLRQVLLFSSLRSMAVLPTEVRPALLSGSELSRITELQALRQVELDMSSISGSAESLLGQQLSNLPVLLTLILHGTPGEIENCIFNENTDESSATGFPSLQYLLVKFKSQPQALIRRKSLFSHIASRFPKIHTLDIEKIGADGRDKTKEPPRLKSVLDLKPRLMKKIKIAGIPFDLDAEGVIALLRAWPQLEDLSLHPPQSPGGYPAPVVLSYICSHNSALRSLGLPLDLSVLRHPSITPLKTSQLVCPLMRLDLFETEPPSLTVKEKLDVVRNLLAYFPRLSVIRGPNTGSDMAADLQAMLTAFRDIIAFPPSRPDRLFRLP</sequence>
<dbReference type="InterPro" id="IPR032675">
    <property type="entry name" value="LRR_dom_sf"/>
</dbReference>
<reference evidence="1" key="1">
    <citation type="submission" date="2022-07" db="EMBL/GenBank/DDBJ databases">
        <title>Genome Sequence of Leucocoprinus birnbaumii.</title>
        <authorList>
            <person name="Buettner E."/>
        </authorList>
    </citation>
    <scope>NUCLEOTIDE SEQUENCE</scope>
    <source>
        <strain evidence="1">VT141</strain>
    </source>
</reference>
<dbReference type="EMBL" id="JANIEX010000294">
    <property type="protein sequence ID" value="KAJ3569334.1"/>
    <property type="molecule type" value="Genomic_DNA"/>
</dbReference>
<dbReference type="Proteomes" id="UP001213000">
    <property type="component" value="Unassembled WGS sequence"/>
</dbReference>
<evidence type="ECO:0000313" key="1">
    <source>
        <dbReference type="EMBL" id="KAJ3569334.1"/>
    </source>
</evidence>